<dbReference type="OrthoDB" id="9796085at2"/>
<proteinExistence type="predicted"/>
<reference evidence="1 2" key="1">
    <citation type="submission" date="2019-03" db="EMBL/GenBank/DDBJ databases">
        <title>Genomic Encyclopedia of Type Strains, Phase IV (KMG-IV): sequencing the most valuable type-strain genomes for metagenomic binning, comparative biology and taxonomic classification.</title>
        <authorList>
            <person name="Goeker M."/>
        </authorList>
    </citation>
    <scope>NUCLEOTIDE SEQUENCE [LARGE SCALE GENOMIC DNA]</scope>
    <source>
        <strain evidence="1 2">DSM 25964</strain>
    </source>
</reference>
<dbReference type="GO" id="GO:0004061">
    <property type="term" value="F:arylformamidase activity"/>
    <property type="evidence" value="ECO:0007669"/>
    <property type="project" value="InterPro"/>
</dbReference>
<sequence>MKYYDITRELLSSPVYPGDREPELEKVFDMRKGADFNLCSLSCSLHAGTHCDAFLHFCRDGQDIASMPLDHFIGPCLLLSVPGHSLVTEDDLRDRIPEGTRRLLLKSGGTSFLAPSGAAFLLRRGILTLGTDASSVAPPEDEAGIHIPLLSGGVALIESLWLDEVPDGEYFLSAAPIKIRGAEGAPCRAVLFSPDADTPETS</sequence>
<accession>A0A4R8M4F6</accession>
<evidence type="ECO:0000313" key="1">
    <source>
        <dbReference type="EMBL" id="TDY60153.1"/>
    </source>
</evidence>
<dbReference type="RefSeq" id="WP_133957621.1">
    <property type="nucleotide sequence ID" value="NZ_SORI01000009.1"/>
</dbReference>
<dbReference type="AlphaFoldDB" id="A0A4R8M4F6"/>
<evidence type="ECO:0000313" key="2">
    <source>
        <dbReference type="Proteomes" id="UP000295066"/>
    </source>
</evidence>
<dbReference type="EMBL" id="SORI01000009">
    <property type="protein sequence ID" value="TDY60153.1"/>
    <property type="molecule type" value="Genomic_DNA"/>
</dbReference>
<protein>
    <submittedName>
        <fullName evidence="1">Kynurenine formamidase</fullName>
    </submittedName>
</protein>
<name>A0A4R8M4F6_9BACT</name>
<dbReference type="PANTHER" id="PTHR31118">
    <property type="entry name" value="CYCLASE-LIKE PROTEIN 2"/>
    <property type="match status" value="1"/>
</dbReference>
<dbReference type="InterPro" id="IPR007325">
    <property type="entry name" value="KFase/CYL"/>
</dbReference>
<organism evidence="1 2">
    <name type="scientific">Aminivibrio pyruvatiphilus</name>
    <dbReference type="NCBI Taxonomy" id="1005740"/>
    <lineage>
        <taxon>Bacteria</taxon>
        <taxon>Thermotogati</taxon>
        <taxon>Synergistota</taxon>
        <taxon>Synergistia</taxon>
        <taxon>Synergistales</taxon>
        <taxon>Aminobacteriaceae</taxon>
        <taxon>Aminivibrio</taxon>
    </lineage>
</organism>
<dbReference type="Pfam" id="PF04199">
    <property type="entry name" value="Cyclase"/>
    <property type="match status" value="1"/>
</dbReference>
<dbReference type="PANTHER" id="PTHR31118:SF12">
    <property type="entry name" value="CYCLASE-LIKE PROTEIN 2"/>
    <property type="match status" value="1"/>
</dbReference>
<dbReference type="Proteomes" id="UP000295066">
    <property type="component" value="Unassembled WGS sequence"/>
</dbReference>
<dbReference type="InterPro" id="IPR037175">
    <property type="entry name" value="KFase_sf"/>
</dbReference>
<gene>
    <name evidence="1" type="ORF">C8D99_1096</name>
</gene>
<dbReference type="SUPFAM" id="SSF102198">
    <property type="entry name" value="Putative cyclase"/>
    <property type="match status" value="1"/>
</dbReference>
<keyword evidence="2" id="KW-1185">Reference proteome</keyword>
<dbReference type="Gene3D" id="3.50.30.50">
    <property type="entry name" value="Putative cyclase"/>
    <property type="match status" value="1"/>
</dbReference>
<dbReference type="GO" id="GO:0019441">
    <property type="term" value="P:L-tryptophan catabolic process to kynurenine"/>
    <property type="evidence" value="ECO:0007669"/>
    <property type="project" value="InterPro"/>
</dbReference>
<comment type="caution">
    <text evidence="1">The sequence shown here is derived from an EMBL/GenBank/DDBJ whole genome shotgun (WGS) entry which is preliminary data.</text>
</comment>